<evidence type="ECO:0000313" key="10">
    <source>
        <dbReference type="EMBL" id="NHC13076.1"/>
    </source>
</evidence>
<keyword evidence="6" id="KW-0862">Zinc</keyword>
<dbReference type="Gene3D" id="1.10.1380.10">
    <property type="entry name" value="Neutral endopeptidase , domain2"/>
    <property type="match status" value="1"/>
</dbReference>
<dbReference type="InterPro" id="IPR008753">
    <property type="entry name" value="Peptidase_M13_N"/>
</dbReference>
<dbReference type="SUPFAM" id="SSF55486">
    <property type="entry name" value="Metalloproteases ('zincins'), catalytic domain"/>
    <property type="match status" value="1"/>
</dbReference>
<keyword evidence="5" id="KW-0378">Hydrolase</keyword>
<dbReference type="PANTHER" id="PTHR11733:SF167">
    <property type="entry name" value="FI17812P1-RELATED"/>
    <property type="match status" value="1"/>
</dbReference>
<evidence type="ECO:0000259" key="8">
    <source>
        <dbReference type="Pfam" id="PF01431"/>
    </source>
</evidence>
<dbReference type="PROSITE" id="PS51885">
    <property type="entry name" value="NEPRILYSIN"/>
    <property type="match status" value="1"/>
</dbReference>
<organism evidence="10 11">
    <name type="scientific">Motilibacter deserti</name>
    <dbReference type="NCBI Taxonomy" id="2714956"/>
    <lineage>
        <taxon>Bacteria</taxon>
        <taxon>Bacillati</taxon>
        <taxon>Actinomycetota</taxon>
        <taxon>Actinomycetes</taxon>
        <taxon>Motilibacterales</taxon>
        <taxon>Motilibacteraceae</taxon>
        <taxon>Motilibacter</taxon>
    </lineage>
</organism>
<evidence type="ECO:0000256" key="3">
    <source>
        <dbReference type="ARBA" id="ARBA00022670"/>
    </source>
</evidence>
<evidence type="ECO:0000313" key="11">
    <source>
        <dbReference type="Proteomes" id="UP000800981"/>
    </source>
</evidence>
<dbReference type="InterPro" id="IPR018497">
    <property type="entry name" value="Peptidase_M13_C"/>
</dbReference>
<dbReference type="PRINTS" id="PR00786">
    <property type="entry name" value="NEPRILYSIN"/>
</dbReference>
<dbReference type="InterPro" id="IPR024079">
    <property type="entry name" value="MetalloPept_cat_dom_sf"/>
</dbReference>
<accession>A0ABX0GQG6</accession>
<reference evidence="10 11" key="1">
    <citation type="submission" date="2020-03" db="EMBL/GenBank/DDBJ databases">
        <title>Two novel Motilibacter sp.</title>
        <authorList>
            <person name="Liu S."/>
        </authorList>
    </citation>
    <scope>NUCLEOTIDE SEQUENCE [LARGE SCALE GENOMIC DNA]</scope>
    <source>
        <strain evidence="10 11">E257</strain>
    </source>
</reference>
<dbReference type="CDD" id="cd08662">
    <property type="entry name" value="M13"/>
    <property type="match status" value="1"/>
</dbReference>
<evidence type="ECO:0000256" key="7">
    <source>
        <dbReference type="ARBA" id="ARBA00023049"/>
    </source>
</evidence>
<keyword evidence="11" id="KW-1185">Reference proteome</keyword>
<dbReference type="InterPro" id="IPR042089">
    <property type="entry name" value="Peptidase_M13_dom_2"/>
</dbReference>
<proteinExistence type="inferred from homology"/>
<evidence type="ECO:0000256" key="1">
    <source>
        <dbReference type="ARBA" id="ARBA00001947"/>
    </source>
</evidence>
<sequence>MRTGIDTDHLVPSVRPQDDLFRHVNGKWLDEAEIPADRAFDGVFYHLRDAAEESLRAILEAAAASDAPAGSEERKIGDLYASFLDEARAESLGAEPIAADLGRVLALPDRAAFVRTLGELARGGVMGPFVMWVNTDARQSDRYVLYVGQAGLGLPDESYYREDKFAEIREAYVLHVTRMLELAGVPDPKAAAQRVVELETRLAGAHWDRVSNRDAEKTYNKVDRAALAALTPGFDWEAWADALGAPASLLDEVIVRQPDYLTALAAALDEVPLDVWREWLAWRVVRAAAPYLSSAFSEESFAFYGTTLTGAPEERARWKRAVSFVEGAMGEAVGKLYVAEHFPPAAKTVMQGLVANLVEAYRQDIVTLDWMSPETKARALEKLERFTPKIGYPDKWRDYSTLEVDRGDLVGNLRRAEAYELERDLAKVGSPIDRTEWFMTPQTVNAYYNPGMNEIVFPAAILQPPFFDLEADDAVNYGAIGAVIGHEIGHGFDDQGSKYDGDGNLNDWWTDADRAAFEERTAKLVAQYDEFEPAQTPGHKVNGSLTVGENIGDLGGVTIAYKAYLLSLGGQEPPVLEGMTGHQRFFCSWAQAWRSKGRDAEVLRRLAIDPHSPGEFRCNGVVRNLEEFHTAFDVAPGDGLWLEPEDRVRIW</sequence>
<comment type="similarity">
    <text evidence="2">Belongs to the peptidase M13 family.</text>
</comment>
<name>A0ABX0GQG6_9ACTN</name>
<gene>
    <name evidence="10" type="ORF">G9H71_04700</name>
</gene>
<dbReference type="PANTHER" id="PTHR11733">
    <property type="entry name" value="ZINC METALLOPROTEASE FAMILY M13 NEPRILYSIN-RELATED"/>
    <property type="match status" value="1"/>
</dbReference>
<evidence type="ECO:0000259" key="9">
    <source>
        <dbReference type="Pfam" id="PF05649"/>
    </source>
</evidence>
<dbReference type="RefSeq" id="WP_166278512.1">
    <property type="nucleotide sequence ID" value="NZ_JAANNP010000001.1"/>
</dbReference>
<dbReference type="Proteomes" id="UP000800981">
    <property type="component" value="Unassembled WGS sequence"/>
</dbReference>
<feature type="domain" description="Peptidase M13 C-terminal" evidence="8">
    <location>
        <begin position="445"/>
        <end position="648"/>
    </location>
</feature>
<evidence type="ECO:0000256" key="2">
    <source>
        <dbReference type="ARBA" id="ARBA00007357"/>
    </source>
</evidence>
<dbReference type="Pfam" id="PF01431">
    <property type="entry name" value="Peptidase_M13"/>
    <property type="match status" value="1"/>
</dbReference>
<dbReference type="InterPro" id="IPR000718">
    <property type="entry name" value="Peptidase_M13"/>
</dbReference>
<evidence type="ECO:0000256" key="6">
    <source>
        <dbReference type="ARBA" id="ARBA00022833"/>
    </source>
</evidence>
<comment type="caution">
    <text evidence="10">The sequence shown here is derived from an EMBL/GenBank/DDBJ whole genome shotgun (WGS) entry which is preliminary data.</text>
</comment>
<comment type="cofactor">
    <cofactor evidence="1">
        <name>Zn(2+)</name>
        <dbReference type="ChEBI" id="CHEBI:29105"/>
    </cofactor>
</comment>
<keyword evidence="3" id="KW-0645">Protease</keyword>
<keyword evidence="4" id="KW-0479">Metal-binding</keyword>
<dbReference type="Gene3D" id="3.40.390.10">
    <property type="entry name" value="Collagenase (Catalytic Domain)"/>
    <property type="match status" value="1"/>
</dbReference>
<dbReference type="Pfam" id="PF05649">
    <property type="entry name" value="Peptidase_M13_N"/>
    <property type="match status" value="1"/>
</dbReference>
<evidence type="ECO:0000256" key="4">
    <source>
        <dbReference type="ARBA" id="ARBA00022723"/>
    </source>
</evidence>
<dbReference type="EMBL" id="JAANNP010000001">
    <property type="protein sequence ID" value="NHC13076.1"/>
    <property type="molecule type" value="Genomic_DNA"/>
</dbReference>
<protein>
    <submittedName>
        <fullName evidence="10">Peptidase M13</fullName>
    </submittedName>
</protein>
<feature type="domain" description="Peptidase M13 N-terminal" evidence="9">
    <location>
        <begin position="16"/>
        <end position="393"/>
    </location>
</feature>
<evidence type="ECO:0000256" key="5">
    <source>
        <dbReference type="ARBA" id="ARBA00022801"/>
    </source>
</evidence>
<keyword evidence="7" id="KW-0482">Metalloprotease</keyword>